<dbReference type="PANTHER" id="PTHR35668">
    <property type="entry name" value="PROTEIN SHORTAGE IN CHIASMATA 1 ORTHOLOG"/>
    <property type="match status" value="1"/>
</dbReference>
<dbReference type="PANTHER" id="PTHR35668:SF1">
    <property type="entry name" value="PROTEIN SHORTAGE IN CHIASMATA 1 ORTHOLOG"/>
    <property type="match status" value="1"/>
</dbReference>
<dbReference type="InParanoid" id="A0A1S3FQN6"/>
<dbReference type="GeneID" id="105990736"/>
<organism evidence="2 3">
    <name type="scientific">Dipodomys ordii</name>
    <name type="common">Ord's kangaroo rat</name>
    <dbReference type="NCBI Taxonomy" id="10020"/>
    <lineage>
        <taxon>Eukaryota</taxon>
        <taxon>Metazoa</taxon>
        <taxon>Chordata</taxon>
        <taxon>Craniata</taxon>
        <taxon>Vertebrata</taxon>
        <taxon>Euteleostomi</taxon>
        <taxon>Mammalia</taxon>
        <taxon>Eutheria</taxon>
        <taxon>Euarchontoglires</taxon>
        <taxon>Glires</taxon>
        <taxon>Rodentia</taxon>
        <taxon>Castorimorpha</taxon>
        <taxon>Heteromyidae</taxon>
        <taxon>Dipodomyinae</taxon>
        <taxon>Dipodomys</taxon>
    </lineage>
</organism>
<evidence type="ECO:0000313" key="3">
    <source>
        <dbReference type="RefSeq" id="XP_012878675.1"/>
    </source>
</evidence>
<keyword evidence="2" id="KW-1185">Reference proteome</keyword>
<dbReference type="GO" id="GO:0003697">
    <property type="term" value="F:single-stranded DNA binding"/>
    <property type="evidence" value="ECO:0007669"/>
    <property type="project" value="TreeGrafter"/>
</dbReference>
<dbReference type="FunCoup" id="A0A1S3FQN6">
    <property type="interactions" value="79"/>
</dbReference>
<feature type="region of interest" description="Disordered" evidence="1">
    <location>
        <begin position="1337"/>
        <end position="1371"/>
    </location>
</feature>
<gene>
    <name evidence="3" type="primary">LOC105990736</name>
</gene>
<dbReference type="GO" id="GO:0000794">
    <property type="term" value="C:condensed nuclear chromosome"/>
    <property type="evidence" value="ECO:0007669"/>
    <property type="project" value="InterPro"/>
</dbReference>
<reference evidence="3" key="1">
    <citation type="submission" date="2025-08" db="UniProtKB">
        <authorList>
            <consortium name="RefSeq"/>
        </authorList>
    </citation>
    <scope>IDENTIFICATION</scope>
    <source>
        <tissue evidence="3">Kidney</tissue>
    </source>
</reference>
<evidence type="ECO:0000313" key="2">
    <source>
        <dbReference type="Proteomes" id="UP000081671"/>
    </source>
</evidence>
<dbReference type="GO" id="GO:0000712">
    <property type="term" value="P:resolution of meiotic recombination intermediates"/>
    <property type="evidence" value="ECO:0007669"/>
    <property type="project" value="InterPro"/>
</dbReference>
<accession>A0A1S3FQN6</accession>
<dbReference type="GO" id="GO:0016887">
    <property type="term" value="F:ATP hydrolysis activity"/>
    <property type="evidence" value="ECO:0007669"/>
    <property type="project" value="InterPro"/>
</dbReference>
<dbReference type="STRING" id="10020.ENSDORP00000007393"/>
<dbReference type="Pfam" id="PF17825">
    <property type="entry name" value="DUF5587"/>
    <property type="match status" value="2"/>
</dbReference>
<protein>
    <submittedName>
        <fullName evidence="3">Uncharacterized protein C9orf84 homolog</fullName>
    </submittedName>
</protein>
<proteinExistence type="predicted"/>
<dbReference type="Proteomes" id="UP000081671">
    <property type="component" value="Unplaced"/>
</dbReference>
<dbReference type="OrthoDB" id="9909657at2759"/>
<dbReference type="CTD" id="158401"/>
<dbReference type="RefSeq" id="XP_012878675.1">
    <property type="nucleotide sequence ID" value="XM_013023221.1"/>
</dbReference>
<dbReference type="InterPro" id="IPR039991">
    <property type="entry name" value="SHOC1"/>
</dbReference>
<sequence length="1391" mass="158078">MTDDSLLDEWKADFFVEDFLEKQTITGIVNPINGVFEEVVPSSNPNSPTNIEDILITLKDDSATFTSIESLENYPALQAQNRDLNIEDDKINFVNDLVTDKSKLPTLNTVSSRSELLMIKGLLLDFKEQSAEEADLFREYFSFQEDLEGFLKERFYVDKENFCQKKLVGLHELSTFPSQCESLLSTNLRQKIDTPSSSEPKESLNFMPEVINYIDDSEKLLQGDLTTIHGVDTENIKSSSTEIVTIQSQSEPECSEPGKLEIPLSSLNTISQQFSVNLLHTELQTFSFSPICKISSHIVGETVNKYSMPWQLQICRSSLTSFLLTGPTIEEPNRQHSVTELRKIFSIEEEGLVISPVKAACWKQVGLNPVVTETLEHLNPYLHLDNLSSSDTRMEIHLPKKGLPLESWLEHKSHSLPIIHINNKKSKNDHTAFPQKSLSSPNEIPDLHVSEECISAKRQKREENLKNNQELTGRIIQKKEKEDNIKLDCSVPSIESSPSSKIKKTSFEHDKKQENDLDLLSNFIMLRNKYNTCTSKTEDTDYDKKDEFQHKEECSLMLQKQSPIVSTNKTLKNINEETVADNVIEIQASDTQCQAFYLLESAAAPILKKLVSLCPFPAANWKFATVLFDQTRFFLKEQEKVISDNIPQGTNCKREIIYKHAAVLHLLVTIRDVLLTCNLDTALGYLTNAKDVYKNILGSYLDDIWKQMKIVQFIKDKKPEANHKLQELQNQILMWMKSEQQITVKNSCVIVNNQNIGADFPWRSFSFVVEYNHAGHSCWKMHCEKLNIPFVAFKVILPDTVLARSTVLDRFGGFILGIQIPYVFFATEGLLNTPEILQLLESNYSITLVERCCSESLKLFGSTEYYVVVTIDEHTAIILQDLEELNYERASDNIIMRLMALSFQYSDCWIIIYIKRTLNSGYHLTEKILHHLALIYAALVSSGLKSEELDVKLVITPGGEKTASIIRQIADHSLMSSKRDPHEWLDKSWLEVLPSKEEMYLLDFPCINPLVAQLMLNQVPSLHWLLSATPCQLQEILPSVPEKVLKHFCSITSLFKINSSSITKSPPSLSPQEDRNDISNFISQNSASDLSDSAIQEHNNDYCPYSESEETVKEDTNIPTNYNSSFMELRKTPCILPPVTSYTLTSNLKSFHCSPNVEQSSPFLINTATKKSVCNSFPNQNDPGSDIFSLGLTQINRETQRGTTPNFINYQKKRPPGTKAVSAPMFSVEDSLSSWDFHHGNFRKNVCKKQNHSFNLKYGVESTYDKWYSQKDNLLTNQQESLSDELESFTCESSNIGTTTLWRQLPSVPSLNVFSVSDSNANQKEISSLSMYPRPGKCSGQKRYLESSSNSGDKEPLAGSMYSKLPPQKKRRLMYEKVPGRSDGQTRLRFF</sequence>
<evidence type="ECO:0000256" key="1">
    <source>
        <dbReference type="SAM" id="MobiDB-lite"/>
    </source>
</evidence>
<dbReference type="KEGG" id="dord:105990736"/>
<name>A0A1S3FQN6_DIPOR</name>